<evidence type="ECO:0000313" key="11">
    <source>
        <dbReference type="Proteomes" id="UP000558488"/>
    </source>
</evidence>
<dbReference type="EMBL" id="JACAGB010000004">
    <property type="protein sequence ID" value="KAF6366422.1"/>
    <property type="molecule type" value="Genomic_DNA"/>
</dbReference>
<evidence type="ECO:0000256" key="6">
    <source>
        <dbReference type="ARBA" id="ARBA00023054"/>
    </source>
</evidence>
<keyword evidence="6" id="KW-0175">Coiled coil</keyword>
<evidence type="ECO:0000313" key="10">
    <source>
        <dbReference type="EMBL" id="KAF6366422.1"/>
    </source>
</evidence>
<feature type="region of interest" description="Disordered" evidence="8">
    <location>
        <begin position="161"/>
        <end position="223"/>
    </location>
</feature>
<gene>
    <name evidence="10" type="ORF">mPipKuh1_009841</name>
</gene>
<name>A0A7J7YWV9_PIPKU</name>
<evidence type="ECO:0000256" key="3">
    <source>
        <dbReference type="ARBA" id="ARBA00022692"/>
    </source>
</evidence>
<comment type="subcellular location">
    <subcellularLocation>
        <location evidence="1">Membrane</location>
        <topology evidence="1">Single-pass type II membrane protein</topology>
    </subcellularLocation>
</comment>
<evidence type="ECO:0000256" key="4">
    <source>
        <dbReference type="ARBA" id="ARBA00022968"/>
    </source>
</evidence>
<dbReference type="AlphaFoldDB" id="A0A7J7YWV9"/>
<dbReference type="Proteomes" id="UP000558488">
    <property type="component" value="Unassembled WGS sequence"/>
</dbReference>
<comment type="caution">
    <text evidence="10">The sequence shown here is derived from an EMBL/GenBank/DDBJ whole genome shotgun (WGS) entry which is preliminary data.</text>
</comment>
<dbReference type="PRINTS" id="PR02084">
    <property type="entry name" value="GOLM1CASC4"/>
</dbReference>
<dbReference type="GO" id="GO:0016020">
    <property type="term" value="C:membrane"/>
    <property type="evidence" value="ECO:0007669"/>
    <property type="project" value="UniProtKB-SubCell"/>
</dbReference>
<feature type="transmembrane region" description="Helical" evidence="9">
    <location>
        <begin position="55"/>
        <end position="74"/>
    </location>
</feature>
<dbReference type="GO" id="GO:0005794">
    <property type="term" value="C:Golgi apparatus"/>
    <property type="evidence" value="ECO:0007669"/>
    <property type="project" value="TreeGrafter"/>
</dbReference>
<keyword evidence="11" id="KW-1185">Reference proteome</keyword>
<evidence type="ECO:0000256" key="7">
    <source>
        <dbReference type="ARBA" id="ARBA00023136"/>
    </source>
</evidence>
<feature type="compositionally biased region" description="Basic and acidic residues" evidence="8">
    <location>
        <begin position="204"/>
        <end position="217"/>
    </location>
</feature>
<evidence type="ECO:0000256" key="8">
    <source>
        <dbReference type="SAM" id="MobiDB-lite"/>
    </source>
</evidence>
<sequence>MIWGRRGAGGGRQGDQGAGLAAPSCRPGPRPEILGLAWEMMGLGNGHRTMKSPPFVLAALVACIIVLGFNYWMASSRSVDLQTRVMELEGRVRRAVAEKGAGELKKNEFQGEPDKIQSSHNFEMESVNQLHQDEKAVSVNNITAGEQLIRTLQDQLKALQKNHGRQAAGGPPVPEEPDQPGEEVLLRPEPVHQSDEGGEGAVRGADRRSHQEGERRYGFQRPK</sequence>
<accession>A0A7J7YWV9</accession>
<keyword evidence="7 9" id="KW-0472">Membrane</keyword>
<keyword evidence="3 9" id="KW-0812">Transmembrane</keyword>
<keyword evidence="5 9" id="KW-1133">Transmembrane helix</keyword>
<dbReference type="InterPro" id="IPR026139">
    <property type="entry name" value="GOLM1/CASC4"/>
</dbReference>
<evidence type="ECO:0000256" key="9">
    <source>
        <dbReference type="SAM" id="Phobius"/>
    </source>
</evidence>
<feature type="compositionally biased region" description="Gly residues" evidence="8">
    <location>
        <begin position="1"/>
        <end position="17"/>
    </location>
</feature>
<protein>
    <recommendedName>
        <fullName evidence="12">Golgi membrane protein 1</fullName>
    </recommendedName>
</protein>
<comment type="similarity">
    <text evidence="2">Belongs to the GOLM family.</text>
</comment>
<dbReference type="PANTHER" id="PTHR15896:SF8">
    <property type="entry name" value="GOLGI MEMBRANE PROTEIN 1"/>
    <property type="match status" value="1"/>
</dbReference>
<evidence type="ECO:0000256" key="2">
    <source>
        <dbReference type="ARBA" id="ARBA00007474"/>
    </source>
</evidence>
<proteinExistence type="inferred from homology"/>
<dbReference type="PANTHER" id="PTHR15896">
    <property type="entry name" value="GOLGI PHOSPHOPROTEIN 2/GP73-RELATED"/>
    <property type="match status" value="1"/>
</dbReference>
<reference evidence="10 11" key="1">
    <citation type="journal article" date="2020" name="Nature">
        <title>Six reference-quality genomes reveal evolution of bat adaptations.</title>
        <authorList>
            <person name="Jebb D."/>
            <person name="Huang Z."/>
            <person name="Pippel M."/>
            <person name="Hughes G.M."/>
            <person name="Lavrichenko K."/>
            <person name="Devanna P."/>
            <person name="Winkler S."/>
            <person name="Jermiin L.S."/>
            <person name="Skirmuntt E.C."/>
            <person name="Katzourakis A."/>
            <person name="Burkitt-Gray L."/>
            <person name="Ray D.A."/>
            <person name="Sullivan K.A.M."/>
            <person name="Roscito J.G."/>
            <person name="Kirilenko B.M."/>
            <person name="Davalos L.M."/>
            <person name="Corthals A.P."/>
            <person name="Power M.L."/>
            <person name="Jones G."/>
            <person name="Ransome R.D."/>
            <person name="Dechmann D.K.N."/>
            <person name="Locatelli A.G."/>
            <person name="Puechmaille S.J."/>
            <person name="Fedrigo O."/>
            <person name="Jarvis E.D."/>
            <person name="Hiller M."/>
            <person name="Vernes S.C."/>
            <person name="Myers E.W."/>
            <person name="Teeling E.C."/>
        </authorList>
    </citation>
    <scope>NUCLEOTIDE SEQUENCE [LARGE SCALE GENOMIC DNA]</scope>
    <source>
        <strain evidence="10">MPipKuh1</strain>
        <tissue evidence="10">Flight muscle</tissue>
    </source>
</reference>
<evidence type="ECO:0008006" key="12">
    <source>
        <dbReference type="Google" id="ProtNLM"/>
    </source>
</evidence>
<feature type="region of interest" description="Disordered" evidence="8">
    <location>
        <begin position="1"/>
        <end position="26"/>
    </location>
</feature>
<keyword evidence="4" id="KW-0735">Signal-anchor</keyword>
<evidence type="ECO:0000256" key="1">
    <source>
        <dbReference type="ARBA" id="ARBA00004606"/>
    </source>
</evidence>
<evidence type="ECO:0000256" key="5">
    <source>
        <dbReference type="ARBA" id="ARBA00022989"/>
    </source>
</evidence>
<organism evidence="10 11">
    <name type="scientific">Pipistrellus kuhlii</name>
    <name type="common">Kuhl's pipistrelle</name>
    <dbReference type="NCBI Taxonomy" id="59472"/>
    <lineage>
        <taxon>Eukaryota</taxon>
        <taxon>Metazoa</taxon>
        <taxon>Chordata</taxon>
        <taxon>Craniata</taxon>
        <taxon>Vertebrata</taxon>
        <taxon>Euteleostomi</taxon>
        <taxon>Mammalia</taxon>
        <taxon>Eutheria</taxon>
        <taxon>Laurasiatheria</taxon>
        <taxon>Chiroptera</taxon>
        <taxon>Yangochiroptera</taxon>
        <taxon>Vespertilionidae</taxon>
        <taxon>Pipistrellus</taxon>
    </lineage>
</organism>
<feature type="compositionally biased region" description="Basic and acidic residues" evidence="8">
    <location>
        <begin position="184"/>
        <end position="195"/>
    </location>
</feature>